<dbReference type="AlphaFoldDB" id="A0A7J5DTK5"/>
<gene>
    <name evidence="2" type="ORF">F9L07_23635</name>
</gene>
<feature type="compositionally biased region" description="Low complexity" evidence="1">
    <location>
        <begin position="140"/>
        <end position="169"/>
    </location>
</feature>
<protein>
    <submittedName>
        <fullName evidence="2">Uncharacterized protein</fullName>
    </submittedName>
</protein>
<evidence type="ECO:0000256" key="1">
    <source>
        <dbReference type="SAM" id="MobiDB-lite"/>
    </source>
</evidence>
<dbReference type="EMBL" id="WBVM01000003">
    <property type="protein sequence ID" value="KAB2808493.1"/>
    <property type="molecule type" value="Genomic_DNA"/>
</dbReference>
<organism evidence="2 3">
    <name type="scientific">Nocardioides simplex</name>
    <name type="common">Arthrobacter simplex</name>
    <dbReference type="NCBI Taxonomy" id="2045"/>
    <lineage>
        <taxon>Bacteria</taxon>
        <taxon>Bacillati</taxon>
        <taxon>Actinomycetota</taxon>
        <taxon>Actinomycetes</taxon>
        <taxon>Propionibacteriales</taxon>
        <taxon>Nocardioidaceae</taxon>
        <taxon>Pimelobacter</taxon>
    </lineage>
</organism>
<feature type="region of interest" description="Disordered" evidence="1">
    <location>
        <begin position="137"/>
        <end position="258"/>
    </location>
</feature>
<sequence length="258" mass="25640">MPGKPGSEFTLGMTMWCRTPGGVETYLQTTTFFSFGSSSAAAAEKSVPADGVATEAAFLVGVFGASTGAAGVAGSASSVLVAPVGLSGFPAGLSSDDEPDPPWSGSLVGFGSGFGAGLGSGAGFGSGAGAGVSLTAGVPGSESTSSASAGAAKAVEASTTAGRRSAIPRPLRRERRAELDIMGQTPSVAFEGRRDRSERVRTGGVRAPKKEHRDSVRAPPPTGYQRSLSGHGQLPSGGGGQTHLQTRDQSPDPMAVLG</sequence>
<comment type="caution">
    <text evidence="2">The sequence shown here is derived from an EMBL/GenBank/DDBJ whole genome shotgun (WGS) entry which is preliminary data.</text>
</comment>
<name>A0A7J5DTK5_NOCSI</name>
<dbReference type="Proteomes" id="UP000449906">
    <property type="component" value="Unassembled WGS sequence"/>
</dbReference>
<evidence type="ECO:0000313" key="2">
    <source>
        <dbReference type="EMBL" id="KAB2808493.1"/>
    </source>
</evidence>
<proteinExistence type="predicted"/>
<reference evidence="2 3" key="1">
    <citation type="submission" date="2019-09" db="EMBL/GenBank/DDBJ databases">
        <title>Pimelobacter sp. isolated from Paulinella.</title>
        <authorList>
            <person name="Jeong S.E."/>
        </authorList>
    </citation>
    <scope>NUCLEOTIDE SEQUENCE [LARGE SCALE GENOMIC DNA]</scope>
    <source>
        <strain evidence="2 3">Pch-N</strain>
    </source>
</reference>
<accession>A0A7J5DTK5</accession>
<evidence type="ECO:0000313" key="3">
    <source>
        <dbReference type="Proteomes" id="UP000449906"/>
    </source>
</evidence>
<feature type="compositionally biased region" description="Basic and acidic residues" evidence="1">
    <location>
        <begin position="191"/>
        <end position="201"/>
    </location>
</feature>